<evidence type="ECO:0000313" key="6">
    <source>
        <dbReference type="Proteomes" id="UP000050564"/>
    </source>
</evidence>
<sequence>MRALNVVMRSLAMPKKVLGALRTLMSVPHDNPRLLEAQYVALSRQLPLMYFVLLVNTWALAFTPWSTAPTWLTLLIPALLTIICGIRARKWLRTVNKPPPSPQIILKTLRGTNSLAGVIAAGFAAWSLSLYPYGDAYAQGHVAFFMGITVIVCIFCMMHLRPAALTTAVVVNTAFVIFFASTHNLTFIATAVNIVLVSIGMLIILQYQYRDFTSLVDVQVKTEQLSNENLLLANQDSLTGLPNRRQFFHTLDTAMQEAMQQQTGLAVGVLDLDGFKPVNDLYGHRTGDRLLILVAERLMTAASDTVHVSRLGGDEFALVIKGDVGKDALLNFGKHLCRLMHDSFELSDMPIQIGATLGIATFPGTADNATQLFEYADYALYQGKNHNPGATCLFSAAHREQLHADGVTEQALRRANLDTEFHVLFQPIIESCTRETVAFEALARWNSPELGSVSPAHFIPIAERIGMINKLTGPLLTHALQKALFWPAPIRLSFNLSAHDCATCESVNLIVGIIESSGFDASRLDLEITETAIMQDIAQVQQAITQFRQLGCGISLDDFGTGYSSLSQLHALALTKLKIDRSFVTGVHNNPASYKIVKSLVALSLDMSLGCVIEGVETQHELNALTSLGCTMVQGFFYSPPISFEETLIWLDTPDEERTFGYAASCRI</sequence>
<dbReference type="InterPro" id="IPR043128">
    <property type="entry name" value="Rev_trsase/Diguanyl_cyclase"/>
</dbReference>
<dbReference type="PANTHER" id="PTHR44757">
    <property type="entry name" value="DIGUANYLATE CYCLASE DGCP"/>
    <property type="match status" value="1"/>
</dbReference>
<keyword evidence="1" id="KW-0812">Transmembrane</keyword>
<keyword evidence="1" id="KW-1133">Transmembrane helix</keyword>
<accession>A0A0P9KRN3</accession>
<dbReference type="Gene3D" id="3.30.70.270">
    <property type="match status" value="1"/>
</dbReference>
<dbReference type="PROSITE" id="PS50887">
    <property type="entry name" value="GGDEF"/>
    <property type="match status" value="1"/>
</dbReference>
<dbReference type="InterPro" id="IPR052155">
    <property type="entry name" value="Biofilm_reg_signaling"/>
</dbReference>
<dbReference type="InterPro" id="IPR035919">
    <property type="entry name" value="EAL_sf"/>
</dbReference>
<evidence type="ECO:0000259" key="3">
    <source>
        <dbReference type="PROSITE" id="PS50887"/>
    </source>
</evidence>
<dbReference type="EMBL" id="RBOW01000075">
    <property type="protein sequence ID" value="RMN40933.1"/>
    <property type="molecule type" value="Genomic_DNA"/>
</dbReference>
<feature type="transmembrane region" description="Helical" evidence="1">
    <location>
        <begin position="187"/>
        <end position="205"/>
    </location>
</feature>
<organism evidence="4 6">
    <name type="scientific">Pseudomonas cannabina</name>
    <dbReference type="NCBI Taxonomy" id="86840"/>
    <lineage>
        <taxon>Bacteria</taxon>
        <taxon>Pseudomonadati</taxon>
        <taxon>Pseudomonadota</taxon>
        <taxon>Gammaproteobacteria</taxon>
        <taxon>Pseudomonadales</taxon>
        <taxon>Pseudomonadaceae</taxon>
        <taxon>Pseudomonas</taxon>
    </lineage>
</organism>
<feature type="domain" description="EAL" evidence="2">
    <location>
        <begin position="405"/>
        <end position="655"/>
    </location>
</feature>
<dbReference type="SUPFAM" id="SSF141868">
    <property type="entry name" value="EAL domain-like"/>
    <property type="match status" value="1"/>
</dbReference>
<feature type="transmembrane region" description="Helical" evidence="1">
    <location>
        <begin position="137"/>
        <end position="156"/>
    </location>
</feature>
<dbReference type="SUPFAM" id="SSF55073">
    <property type="entry name" value="Nucleotide cyclase"/>
    <property type="match status" value="1"/>
</dbReference>
<dbReference type="PATRIC" id="fig|86840.3.peg.3659"/>
<dbReference type="Proteomes" id="UP000281372">
    <property type="component" value="Unassembled WGS sequence"/>
</dbReference>
<dbReference type="InterPro" id="IPR000160">
    <property type="entry name" value="GGDEF_dom"/>
</dbReference>
<dbReference type="Pfam" id="PF00990">
    <property type="entry name" value="GGDEF"/>
    <property type="match status" value="1"/>
</dbReference>
<name>A0A0P9KRN3_PSECA</name>
<evidence type="ECO:0000313" key="5">
    <source>
        <dbReference type="EMBL" id="RMN40933.1"/>
    </source>
</evidence>
<dbReference type="SMART" id="SM00052">
    <property type="entry name" value="EAL"/>
    <property type="match status" value="1"/>
</dbReference>
<dbReference type="AlphaFoldDB" id="A0A0P9KRN3"/>
<dbReference type="PANTHER" id="PTHR44757:SF2">
    <property type="entry name" value="BIOFILM ARCHITECTURE MAINTENANCE PROTEIN MBAA"/>
    <property type="match status" value="1"/>
</dbReference>
<dbReference type="CDD" id="cd01948">
    <property type="entry name" value="EAL"/>
    <property type="match status" value="1"/>
</dbReference>
<dbReference type="EMBL" id="LJPX01000575">
    <property type="protein sequence ID" value="KPW65759.1"/>
    <property type="molecule type" value="Genomic_DNA"/>
</dbReference>
<protein>
    <submittedName>
        <fullName evidence="4">GGDEF domain/EAL domain-containing protein</fullName>
    </submittedName>
</protein>
<feature type="transmembrane region" description="Helical" evidence="1">
    <location>
        <begin position="48"/>
        <end position="65"/>
    </location>
</feature>
<proteinExistence type="predicted"/>
<dbReference type="Proteomes" id="UP000050564">
    <property type="component" value="Unassembled WGS sequence"/>
</dbReference>
<dbReference type="SMART" id="SM00267">
    <property type="entry name" value="GGDEF"/>
    <property type="match status" value="1"/>
</dbReference>
<dbReference type="PROSITE" id="PS50883">
    <property type="entry name" value="EAL"/>
    <property type="match status" value="1"/>
</dbReference>
<evidence type="ECO:0000313" key="7">
    <source>
        <dbReference type="Proteomes" id="UP000281372"/>
    </source>
</evidence>
<evidence type="ECO:0000313" key="4">
    <source>
        <dbReference type="EMBL" id="KPW65759.1"/>
    </source>
</evidence>
<comment type="caution">
    <text evidence="4">The sequence shown here is derived from an EMBL/GenBank/DDBJ whole genome shotgun (WGS) entry which is preliminary data.</text>
</comment>
<feature type="domain" description="GGDEF" evidence="3">
    <location>
        <begin position="263"/>
        <end position="396"/>
    </location>
</feature>
<evidence type="ECO:0000259" key="2">
    <source>
        <dbReference type="PROSITE" id="PS50883"/>
    </source>
</evidence>
<dbReference type="Gene3D" id="3.20.20.450">
    <property type="entry name" value="EAL domain"/>
    <property type="match status" value="1"/>
</dbReference>
<reference evidence="4 6" key="1">
    <citation type="submission" date="2015-09" db="EMBL/GenBank/DDBJ databases">
        <title>Genome announcement of multiple Pseudomonas syringae strains.</title>
        <authorList>
            <person name="Thakur S."/>
            <person name="Wang P.W."/>
            <person name="Gong Y."/>
            <person name="Weir B.S."/>
            <person name="Guttman D.S."/>
        </authorList>
    </citation>
    <scope>NUCLEOTIDE SEQUENCE [LARGE SCALE GENOMIC DNA]</scope>
    <source>
        <strain evidence="4 6">ICMP2823</strain>
    </source>
</reference>
<feature type="transmembrane region" description="Helical" evidence="1">
    <location>
        <begin position="109"/>
        <end position="131"/>
    </location>
</feature>
<feature type="transmembrane region" description="Helical" evidence="1">
    <location>
        <begin position="71"/>
        <end position="88"/>
    </location>
</feature>
<dbReference type="NCBIfam" id="TIGR00254">
    <property type="entry name" value="GGDEF"/>
    <property type="match status" value="1"/>
</dbReference>
<keyword evidence="1" id="KW-0472">Membrane</keyword>
<dbReference type="InterPro" id="IPR001633">
    <property type="entry name" value="EAL_dom"/>
</dbReference>
<gene>
    <name evidence="4" type="ORF">ALO81_02602</name>
    <name evidence="5" type="ORF">ALQ64_04698</name>
</gene>
<dbReference type="CDD" id="cd01949">
    <property type="entry name" value="GGDEF"/>
    <property type="match status" value="1"/>
</dbReference>
<evidence type="ECO:0000256" key="1">
    <source>
        <dbReference type="SAM" id="Phobius"/>
    </source>
</evidence>
<dbReference type="InterPro" id="IPR029787">
    <property type="entry name" value="Nucleotide_cyclase"/>
</dbReference>
<reference evidence="5 7" key="2">
    <citation type="submission" date="2018-08" db="EMBL/GenBank/DDBJ databases">
        <title>Recombination of ecologically and evolutionarily significant loci maintains genetic cohesion in the Pseudomonas syringae species complex.</title>
        <authorList>
            <person name="Dillon M."/>
            <person name="Thakur S."/>
            <person name="Almeida R.N.D."/>
            <person name="Weir B.S."/>
            <person name="Guttman D.S."/>
        </authorList>
    </citation>
    <scope>NUCLEOTIDE SEQUENCE [LARGE SCALE GENOMIC DNA]</scope>
    <source>
        <strain evidence="5 7">ICMP 2821</strain>
    </source>
</reference>
<dbReference type="Pfam" id="PF00563">
    <property type="entry name" value="EAL"/>
    <property type="match status" value="1"/>
</dbReference>